<evidence type="ECO:0000313" key="3">
    <source>
        <dbReference type="Proteomes" id="UP000002358"/>
    </source>
</evidence>
<dbReference type="EnsemblMetazoa" id="XM_001600482">
    <property type="protein sequence ID" value="XP_001600532"/>
    <property type="gene ID" value="LOC100116954"/>
</dbReference>
<dbReference type="KEGG" id="nvi:100116954"/>
<evidence type="ECO:0000313" key="2">
    <source>
        <dbReference type="EnsemblMetazoa" id="XP_001600532"/>
    </source>
</evidence>
<gene>
    <name evidence="2" type="primary">100116954</name>
</gene>
<sequence length="116" mass="12704">MKVCALVVLLVCCIAQNASADWRSDVKISHYEHINSIVNDTLRRIPNDSPANKRCYEEARQTLRTASFNGYSKVDACVREASTAGNANVCAQKVDTEVFNVSLEVSRAARACVANP</sequence>
<keyword evidence="3" id="KW-1185">Reference proteome</keyword>
<protein>
    <submittedName>
        <fullName evidence="2">Uncharacterized protein</fullName>
    </submittedName>
</protein>
<accession>A0A7M7G1W1</accession>
<dbReference type="AlphaFoldDB" id="A0A7M7G1W1"/>
<dbReference type="Proteomes" id="UP000002358">
    <property type="component" value="Chromosome 5"/>
</dbReference>
<dbReference type="InParanoid" id="A0A7M7G1W1"/>
<proteinExistence type="predicted"/>
<name>A0A7M7G1W1_NASVI</name>
<reference evidence="2" key="1">
    <citation type="submission" date="2021-01" db="UniProtKB">
        <authorList>
            <consortium name="EnsemblMetazoa"/>
        </authorList>
    </citation>
    <scope>IDENTIFICATION</scope>
</reference>
<feature type="signal peptide" evidence="1">
    <location>
        <begin position="1"/>
        <end position="20"/>
    </location>
</feature>
<keyword evidence="1" id="KW-0732">Signal</keyword>
<evidence type="ECO:0000256" key="1">
    <source>
        <dbReference type="SAM" id="SignalP"/>
    </source>
</evidence>
<feature type="chain" id="PRO_5029529000" evidence="1">
    <location>
        <begin position="21"/>
        <end position="116"/>
    </location>
</feature>
<organism evidence="2 3">
    <name type="scientific">Nasonia vitripennis</name>
    <name type="common">Parasitic wasp</name>
    <dbReference type="NCBI Taxonomy" id="7425"/>
    <lineage>
        <taxon>Eukaryota</taxon>
        <taxon>Metazoa</taxon>
        <taxon>Ecdysozoa</taxon>
        <taxon>Arthropoda</taxon>
        <taxon>Hexapoda</taxon>
        <taxon>Insecta</taxon>
        <taxon>Pterygota</taxon>
        <taxon>Neoptera</taxon>
        <taxon>Endopterygota</taxon>
        <taxon>Hymenoptera</taxon>
        <taxon>Apocrita</taxon>
        <taxon>Proctotrupomorpha</taxon>
        <taxon>Chalcidoidea</taxon>
        <taxon>Pteromalidae</taxon>
        <taxon>Pteromalinae</taxon>
        <taxon>Nasonia</taxon>
    </lineage>
</organism>